<name>A0ABQ5AU62_9ASTR</name>
<organism evidence="1 2">
    <name type="scientific">Tanacetum coccineum</name>
    <dbReference type="NCBI Taxonomy" id="301880"/>
    <lineage>
        <taxon>Eukaryota</taxon>
        <taxon>Viridiplantae</taxon>
        <taxon>Streptophyta</taxon>
        <taxon>Embryophyta</taxon>
        <taxon>Tracheophyta</taxon>
        <taxon>Spermatophyta</taxon>
        <taxon>Magnoliopsida</taxon>
        <taxon>eudicotyledons</taxon>
        <taxon>Gunneridae</taxon>
        <taxon>Pentapetalae</taxon>
        <taxon>asterids</taxon>
        <taxon>campanulids</taxon>
        <taxon>Asterales</taxon>
        <taxon>Asteraceae</taxon>
        <taxon>Asteroideae</taxon>
        <taxon>Anthemideae</taxon>
        <taxon>Anthemidinae</taxon>
        <taxon>Tanacetum</taxon>
    </lineage>
</organism>
<evidence type="ECO:0000313" key="2">
    <source>
        <dbReference type="Proteomes" id="UP001151760"/>
    </source>
</evidence>
<reference evidence="1" key="1">
    <citation type="journal article" date="2022" name="Int. J. Mol. Sci.">
        <title>Draft Genome of Tanacetum Coccineum: Genomic Comparison of Closely Related Tanacetum-Family Plants.</title>
        <authorList>
            <person name="Yamashiro T."/>
            <person name="Shiraishi A."/>
            <person name="Nakayama K."/>
            <person name="Satake H."/>
        </authorList>
    </citation>
    <scope>NUCLEOTIDE SEQUENCE</scope>
</reference>
<proteinExistence type="predicted"/>
<dbReference type="Proteomes" id="UP001151760">
    <property type="component" value="Unassembled WGS sequence"/>
</dbReference>
<dbReference type="EMBL" id="BQNB010012633">
    <property type="protein sequence ID" value="GJT06015.1"/>
    <property type="molecule type" value="Genomic_DNA"/>
</dbReference>
<keyword evidence="2" id="KW-1185">Reference proteome</keyword>
<comment type="caution">
    <text evidence="1">The sequence shown here is derived from an EMBL/GenBank/DDBJ whole genome shotgun (WGS) entry which is preliminary data.</text>
</comment>
<evidence type="ECO:0000313" key="1">
    <source>
        <dbReference type="EMBL" id="GJT06015.1"/>
    </source>
</evidence>
<protein>
    <submittedName>
        <fullName evidence="1">Uncharacterized protein</fullName>
    </submittedName>
</protein>
<reference evidence="1" key="2">
    <citation type="submission" date="2022-01" db="EMBL/GenBank/DDBJ databases">
        <authorList>
            <person name="Yamashiro T."/>
            <person name="Shiraishi A."/>
            <person name="Satake H."/>
            <person name="Nakayama K."/>
        </authorList>
    </citation>
    <scope>NUCLEOTIDE SEQUENCE</scope>
</reference>
<accession>A0ABQ5AU62</accession>
<sequence>MKNSQNVGSYTQQEKPIDELNHKLLSTPAEIEAMQNDHMLAVESISMLVSCYSDVGYLTDADDLKTEYIVAYGCLLKGNRLANESGITKGARHFHAKVHYLREVIEYCDIKFEKVHTDDNLADPL</sequence>
<gene>
    <name evidence="1" type="ORF">Tco_0840477</name>
</gene>